<evidence type="ECO:0000313" key="2">
    <source>
        <dbReference type="Proteomes" id="UP001177260"/>
    </source>
</evidence>
<sequence>MAHQVQGTAFITGAASGIAATTTHKLAQNGISNLALADVNVPGLEQISKELKSAHPDLRILILPVDVSSEESVTAAVRKTVGEFGRIDIGVNCAGVAQEICPTHETPKETWDRVVRVNQTGVWLCHRALVGVMLGQESLGPRRGRGVIVNVASSLGVTAADIGSPISCYVSSKHAIVGLTRTDGRHYAKDGIRINALCPGFVATPLIQPGIDAGNFVRDIEALPIGRVGQPEEIADTILYMASPMSSFMVGAAVVVDGGYSL</sequence>
<reference evidence="1 2" key="1">
    <citation type="journal article" date="2023" name="ACS Omega">
        <title>Identification of the Neoaspergillic Acid Biosynthesis Gene Cluster by Establishing an In Vitro CRISPR-Ribonucleoprotein Genetic System in Aspergillus melleus.</title>
        <authorList>
            <person name="Yuan B."/>
            <person name="Grau M.F."/>
            <person name="Murata R.M."/>
            <person name="Torok T."/>
            <person name="Venkateswaran K."/>
            <person name="Stajich J.E."/>
            <person name="Wang C.C.C."/>
        </authorList>
    </citation>
    <scope>NUCLEOTIDE SEQUENCE [LARGE SCALE GENOMIC DNA]</scope>
    <source>
        <strain evidence="1 2">IMV 1140</strain>
    </source>
</reference>
<dbReference type="EMBL" id="JAOPJF010000073">
    <property type="protein sequence ID" value="KAK1140886.1"/>
    <property type="molecule type" value="Genomic_DNA"/>
</dbReference>
<organism evidence="1 2">
    <name type="scientific">Aspergillus melleus</name>
    <dbReference type="NCBI Taxonomy" id="138277"/>
    <lineage>
        <taxon>Eukaryota</taxon>
        <taxon>Fungi</taxon>
        <taxon>Dikarya</taxon>
        <taxon>Ascomycota</taxon>
        <taxon>Pezizomycotina</taxon>
        <taxon>Eurotiomycetes</taxon>
        <taxon>Eurotiomycetidae</taxon>
        <taxon>Eurotiales</taxon>
        <taxon>Aspergillaceae</taxon>
        <taxon>Aspergillus</taxon>
        <taxon>Aspergillus subgen. Circumdati</taxon>
    </lineage>
</organism>
<proteinExistence type="predicted"/>
<evidence type="ECO:0000313" key="1">
    <source>
        <dbReference type="EMBL" id="KAK1140886.1"/>
    </source>
</evidence>
<gene>
    <name evidence="1" type="ORF">N8T08_009759</name>
</gene>
<keyword evidence="2" id="KW-1185">Reference proteome</keyword>
<dbReference type="Proteomes" id="UP001177260">
    <property type="component" value="Unassembled WGS sequence"/>
</dbReference>
<protein>
    <submittedName>
        <fullName evidence="1">Uncharacterized protein</fullName>
    </submittedName>
</protein>
<comment type="caution">
    <text evidence="1">The sequence shown here is derived from an EMBL/GenBank/DDBJ whole genome shotgun (WGS) entry which is preliminary data.</text>
</comment>
<accession>A0ACC3ATF8</accession>
<name>A0ACC3ATF8_9EURO</name>